<keyword evidence="3" id="KW-1185">Reference proteome</keyword>
<organism evidence="2 3">
    <name type="scientific">Rhizopus delemar</name>
    <dbReference type="NCBI Taxonomy" id="936053"/>
    <lineage>
        <taxon>Eukaryota</taxon>
        <taxon>Fungi</taxon>
        <taxon>Fungi incertae sedis</taxon>
        <taxon>Mucoromycota</taxon>
        <taxon>Mucoromycotina</taxon>
        <taxon>Mucoromycetes</taxon>
        <taxon>Mucorales</taxon>
        <taxon>Mucorineae</taxon>
        <taxon>Rhizopodaceae</taxon>
        <taxon>Rhizopus</taxon>
    </lineage>
</organism>
<dbReference type="AlphaFoldDB" id="A0A9P6Z8W7"/>
<comment type="caution">
    <text evidence="2">The sequence shown here is derived from an EMBL/GenBank/DDBJ whole genome shotgun (WGS) entry which is preliminary data.</text>
</comment>
<evidence type="ECO:0000313" key="3">
    <source>
        <dbReference type="Proteomes" id="UP000740926"/>
    </source>
</evidence>
<dbReference type="Proteomes" id="UP000740926">
    <property type="component" value="Unassembled WGS sequence"/>
</dbReference>
<evidence type="ECO:0000313" key="2">
    <source>
        <dbReference type="EMBL" id="KAG1573224.1"/>
    </source>
</evidence>
<evidence type="ECO:0000256" key="1">
    <source>
        <dbReference type="SAM" id="Coils"/>
    </source>
</evidence>
<gene>
    <name evidence="2" type="ORF">G6F50_003048</name>
</gene>
<sequence length="142" mass="16570">MVNALYQQLLSSKPQCLNTCCYTGKPIEIKEERHVCRPVIQSDVPAGRIQSRLELDNQQLKENMERLQSEKETLTELINDKEEDNKILRHELKLKDDIVKQLEYDFQQMELEVNDLQKDLCYNHPSAESSLSELHSFPSVPI</sequence>
<name>A0A9P6Z8W7_9FUNG</name>
<reference evidence="2 3" key="1">
    <citation type="journal article" date="2020" name="Microb. Genom.">
        <title>Genetic diversity of clinical and environmental Mucorales isolates obtained from an investigation of mucormycosis cases among solid organ transplant recipients.</title>
        <authorList>
            <person name="Nguyen M.H."/>
            <person name="Kaul D."/>
            <person name="Muto C."/>
            <person name="Cheng S.J."/>
            <person name="Richter R.A."/>
            <person name="Bruno V.M."/>
            <person name="Liu G."/>
            <person name="Beyhan S."/>
            <person name="Sundermann A.J."/>
            <person name="Mounaud S."/>
            <person name="Pasculle A.W."/>
            <person name="Nierman W.C."/>
            <person name="Driscoll E."/>
            <person name="Cumbie R."/>
            <person name="Clancy C.J."/>
            <person name="Dupont C.L."/>
        </authorList>
    </citation>
    <scope>NUCLEOTIDE SEQUENCE [LARGE SCALE GENOMIC DNA]</scope>
    <source>
        <strain evidence="2 3">GL24</strain>
    </source>
</reference>
<dbReference type="EMBL" id="JAANIU010000314">
    <property type="protein sequence ID" value="KAG1573224.1"/>
    <property type="molecule type" value="Genomic_DNA"/>
</dbReference>
<keyword evidence="1" id="KW-0175">Coiled coil</keyword>
<feature type="coiled-coil region" evidence="1">
    <location>
        <begin position="50"/>
        <end position="119"/>
    </location>
</feature>
<protein>
    <submittedName>
        <fullName evidence="2">Uncharacterized protein</fullName>
    </submittedName>
</protein>
<accession>A0A9P6Z8W7</accession>
<proteinExistence type="predicted"/>